<dbReference type="EC" id="2.4.1.-" evidence="11"/>
<dbReference type="GO" id="GO:0006493">
    <property type="term" value="P:protein O-linked glycosylation"/>
    <property type="evidence" value="ECO:0007669"/>
    <property type="project" value="TreeGrafter"/>
</dbReference>
<evidence type="ECO:0000256" key="4">
    <source>
        <dbReference type="ARBA" id="ARBA00022679"/>
    </source>
</evidence>
<evidence type="ECO:0000256" key="3">
    <source>
        <dbReference type="ARBA" id="ARBA00022676"/>
    </source>
</evidence>
<evidence type="ECO:0000256" key="8">
    <source>
        <dbReference type="ARBA" id="ARBA00023034"/>
    </source>
</evidence>
<reference evidence="12 13" key="1">
    <citation type="journal article" date="2017" name="Nat. Ecol. Evol.">
        <title>Scallop genome provides insights into evolution of bilaterian karyotype and development.</title>
        <authorList>
            <person name="Wang S."/>
            <person name="Zhang J."/>
            <person name="Jiao W."/>
            <person name="Li J."/>
            <person name="Xun X."/>
            <person name="Sun Y."/>
            <person name="Guo X."/>
            <person name="Huan P."/>
            <person name="Dong B."/>
            <person name="Zhang L."/>
            <person name="Hu X."/>
            <person name="Sun X."/>
            <person name="Wang J."/>
            <person name="Zhao C."/>
            <person name="Wang Y."/>
            <person name="Wang D."/>
            <person name="Huang X."/>
            <person name="Wang R."/>
            <person name="Lv J."/>
            <person name="Li Y."/>
            <person name="Zhang Z."/>
            <person name="Liu B."/>
            <person name="Lu W."/>
            <person name="Hui Y."/>
            <person name="Liang J."/>
            <person name="Zhou Z."/>
            <person name="Hou R."/>
            <person name="Li X."/>
            <person name="Liu Y."/>
            <person name="Li H."/>
            <person name="Ning X."/>
            <person name="Lin Y."/>
            <person name="Zhao L."/>
            <person name="Xing Q."/>
            <person name="Dou J."/>
            <person name="Li Y."/>
            <person name="Mao J."/>
            <person name="Guo H."/>
            <person name="Dou H."/>
            <person name="Li T."/>
            <person name="Mu C."/>
            <person name="Jiang W."/>
            <person name="Fu Q."/>
            <person name="Fu X."/>
            <person name="Miao Y."/>
            <person name="Liu J."/>
            <person name="Yu Q."/>
            <person name="Li R."/>
            <person name="Liao H."/>
            <person name="Li X."/>
            <person name="Kong Y."/>
            <person name="Jiang Z."/>
            <person name="Chourrout D."/>
            <person name="Li R."/>
            <person name="Bao Z."/>
        </authorList>
    </citation>
    <scope>NUCLEOTIDE SEQUENCE [LARGE SCALE GENOMIC DNA]</scope>
    <source>
        <strain evidence="12 13">PY_sf001</strain>
    </source>
</reference>
<keyword evidence="3 11" id="KW-0328">Glycosyltransferase</keyword>
<dbReference type="EMBL" id="NEDP02000704">
    <property type="protein sequence ID" value="OWF55304.1"/>
    <property type="molecule type" value="Genomic_DNA"/>
</dbReference>
<keyword evidence="9 11" id="KW-0472">Membrane</keyword>
<evidence type="ECO:0000313" key="12">
    <source>
        <dbReference type="EMBL" id="OWF55304.1"/>
    </source>
</evidence>
<dbReference type="Gene3D" id="3.90.550.50">
    <property type="match status" value="1"/>
</dbReference>
<keyword evidence="6 11" id="KW-0735">Signal-anchor</keyword>
<evidence type="ECO:0000313" key="13">
    <source>
        <dbReference type="Proteomes" id="UP000242188"/>
    </source>
</evidence>
<dbReference type="PANTHER" id="PTHR11214">
    <property type="entry name" value="BETA-1,3-N-ACETYLGLUCOSAMINYLTRANSFERASE"/>
    <property type="match status" value="1"/>
</dbReference>
<feature type="transmembrane region" description="Helical" evidence="11">
    <location>
        <begin position="12"/>
        <end position="29"/>
    </location>
</feature>
<comment type="subcellular location">
    <subcellularLocation>
        <location evidence="1 11">Golgi apparatus membrane</location>
        <topology evidence="1 11">Single-pass type II membrane protein</topology>
    </subcellularLocation>
</comment>
<dbReference type="GO" id="GO:0016758">
    <property type="term" value="F:hexosyltransferase activity"/>
    <property type="evidence" value="ECO:0007669"/>
    <property type="project" value="InterPro"/>
</dbReference>
<evidence type="ECO:0000256" key="2">
    <source>
        <dbReference type="ARBA" id="ARBA00008661"/>
    </source>
</evidence>
<sequence>MTFININRKNVIMTLTLICMYFFIRLFPADQSLDPPYVNFTTNFTYPLDIDMVELVSDYRKGYINNADVINPFPYAFIKNPSHKCNLSEAEVKVQNKVFVLFLVKSAYENRRLRDAIRQTWGNERYLTHFNIKTVFTVGLPKAKSRFDLIKNESDRMKDIIQVDYIDTYFNNTLKMTAEINWAVKFCQNAKYVVLIDDDYFVSPESLVGLLEYSAEVRNTKRLYMGHKHSNSKPRREKESKWHVSYSEYPFDMYPDFINAGTIIMSMEFVIEAQIAMMYTKLFRLDDIYLAIVARKLRVSPLGTKRVFGTNVMPWDRFNFELLATAHHYKPADLQWLWRRRGRRTHRDMLPLSI</sequence>
<dbReference type="InterPro" id="IPR029044">
    <property type="entry name" value="Nucleotide-diphossugar_trans"/>
</dbReference>
<dbReference type="Proteomes" id="UP000242188">
    <property type="component" value="Unassembled WGS sequence"/>
</dbReference>
<evidence type="ECO:0000256" key="1">
    <source>
        <dbReference type="ARBA" id="ARBA00004323"/>
    </source>
</evidence>
<dbReference type="InterPro" id="IPR002659">
    <property type="entry name" value="Glyco_trans_31"/>
</dbReference>
<dbReference type="SUPFAM" id="SSF53448">
    <property type="entry name" value="Nucleotide-diphospho-sugar transferases"/>
    <property type="match status" value="1"/>
</dbReference>
<proteinExistence type="inferred from homology"/>
<dbReference type="Pfam" id="PF01762">
    <property type="entry name" value="Galactosyl_T"/>
    <property type="match status" value="1"/>
</dbReference>
<name>A0A210R2Y8_MIZYE</name>
<organism evidence="12 13">
    <name type="scientific">Mizuhopecten yessoensis</name>
    <name type="common">Japanese scallop</name>
    <name type="synonym">Patinopecten yessoensis</name>
    <dbReference type="NCBI Taxonomy" id="6573"/>
    <lineage>
        <taxon>Eukaryota</taxon>
        <taxon>Metazoa</taxon>
        <taxon>Spiralia</taxon>
        <taxon>Lophotrochozoa</taxon>
        <taxon>Mollusca</taxon>
        <taxon>Bivalvia</taxon>
        <taxon>Autobranchia</taxon>
        <taxon>Pteriomorphia</taxon>
        <taxon>Pectinida</taxon>
        <taxon>Pectinoidea</taxon>
        <taxon>Pectinidae</taxon>
        <taxon>Mizuhopecten</taxon>
    </lineage>
</organism>
<evidence type="ECO:0000256" key="9">
    <source>
        <dbReference type="ARBA" id="ARBA00023136"/>
    </source>
</evidence>
<dbReference type="OrthoDB" id="6121508at2759"/>
<protein>
    <recommendedName>
        <fullName evidence="11">Hexosyltransferase</fullName>
        <ecNumber evidence="11">2.4.1.-</ecNumber>
    </recommendedName>
</protein>
<evidence type="ECO:0000256" key="7">
    <source>
        <dbReference type="ARBA" id="ARBA00022989"/>
    </source>
</evidence>
<keyword evidence="7 11" id="KW-1133">Transmembrane helix</keyword>
<keyword evidence="4 12" id="KW-0808">Transferase</keyword>
<keyword evidence="13" id="KW-1185">Reference proteome</keyword>
<comment type="caution">
    <text evidence="12">The sequence shown here is derived from an EMBL/GenBank/DDBJ whole genome shotgun (WGS) entry which is preliminary data.</text>
</comment>
<dbReference type="GO" id="GO:0008194">
    <property type="term" value="F:UDP-glycosyltransferase activity"/>
    <property type="evidence" value="ECO:0007669"/>
    <property type="project" value="TreeGrafter"/>
</dbReference>
<keyword evidence="10" id="KW-0325">Glycoprotein</keyword>
<gene>
    <name evidence="12" type="ORF">KP79_PYT16327</name>
</gene>
<evidence type="ECO:0000256" key="11">
    <source>
        <dbReference type="RuleBase" id="RU363063"/>
    </source>
</evidence>
<dbReference type="GO" id="GO:0000139">
    <property type="term" value="C:Golgi membrane"/>
    <property type="evidence" value="ECO:0007669"/>
    <property type="project" value="UniProtKB-SubCell"/>
</dbReference>
<keyword evidence="8 11" id="KW-0333">Golgi apparatus</keyword>
<dbReference type="PANTHER" id="PTHR11214:SF349">
    <property type="entry name" value="BETA-1,3-GALACTOSYLTRANSFERASE BRN"/>
    <property type="match status" value="1"/>
</dbReference>
<accession>A0A210R2Y8</accession>
<comment type="similarity">
    <text evidence="2 11">Belongs to the glycosyltransferase 31 family.</text>
</comment>
<evidence type="ECO:0000256" key="6">
    <source>
        <dbReference type="ARBA" id="ARBA00022968"/>
    </source>
</evidence>
<dbReference type="FunFam" id="3.90.550.50:FF:000001">
    <property type="entry name" value="Hexosyltransferase"/>
    <property type="match status" value="1"/>
</dbReference>
<evidence type="ECO:0000256" key="10">
    <source>
        <dbReference type="ARBA" id="ARBA00023180"/>
    </source>
</evidence>
<keyword evidence="5 11" id="KW-0812">Transmembrane</keyword>
<dbReference type="AlphaFoldDB" id="A0A210R2Y8"/>
<evidence type="ECO:0000256" key="5">
    <source>
        <dbReference type="ARBA" id="ARBA00022692"/>
    </source>
</evidence>